<name>A0ABM6WLZ1_9DEIN</name>
<sequence>MGAMEHEPTTAAPPRAPHDRLADLERLQAALERQQLLLLREQVRLERRLTPVPGPAGEGEGEGEVLREALALEASRLRREFARRLEEV</sequence>
<keyword evidence="1" id="KW-0614">Plasmid</keyword>
<reference evidence="1 2" key="1">
    <citation type="submission" date="2017-05" db="EMBL/GenBank/DDBJ databases">
        <title>Complete genome sequence of Meiothermus taiwanensis WR-220.</title>
        <authorList>
            <person name="Wu W.-L."/>
            <person name="Lo W.-S."/>
            <person name="Kuo C.-H."/>
            <person name="Wu S.-H."/>
        </authorList>
    </citation>
    <scope>NUCLEOTIDE SEQUENCE [LARGE SCALE GENOMIC DNA]</scope>
    <source>
        <strain evidence="1 2">WR-220</strain>
        <plasmid evidence="1 2">pMtWR-220</plasmid>
    </source>
</reference>
<geneLocation type="plasmid" evidence="1 2">
    <name>pMtWR-220</name>
</geneLocation>
<dbReference type="EMBL" id="CP021131">
    <property type="protein sequence ID" value="AWR88183.1"/>
    <property type="molecule type" value="Genomic_DNA"/>
</dbReference>
<organism evidence="1 2">
    <name type="scientific">Meiothermus taiwanensis WR-220</name>
    <dbReference type="NCBI Taxonomy" id="1339250"/>
    <lineage>
        <taxon>Bacteria</taxon>
        <taxon>Thermotogati</taxon>
        <taxon>Deinococcota</taxon>
        <taxon>Deinococci</taxon>
        <taxon>Thermales</taxon>
        <taxon>Thermaceae</taxon>
        <taxon>Meiothermus</taxon>
    </lineage>
</organism>
<evidence type="ECO:0000313" key="1">
    <source>
        <dbReference type="EMBL" id="AWR88183.1"/>
    </source>
</evidence>
<protein>
    <submittedName>
        <fullName evidence="1">Uncharacterized protein</fullName>
    </submittedName>
</protein>
<dbReference type="Proteomes" id="UP000263013">
    <property type="component" value="Plasmid pMtWR-220"/>
</dbReference>
<accession>A0ABM6WLZ1</accession>
<proteinExistence type="predicted"/>
<gene>
    <name evidence="1" type="ORF">Mtai_v1c29650</name>
</gene>
<evidence type="ECO:0000313" key="2">
    <source>
        <dbReference type="Proteomes" id="UP000263013"/>
    </source>
</evidence>
<keyword evidence="2" id="KW-1185">Reference proteome</keyword>